<dbReference type="Proteomes" id="UP000594263">
    <property type="component" value="Unplaced"/>
</dbReference>
<dbReference type="Gene3D" id="3.40.525.10">
    <property type="entry name" value="CRAL-TRIO lipid binding domain"/>
    <property type="match status" value="1"/>
</dbReference>
<dbReference type="Pfam" id="PF00650">
    <property type="entry name" value="CRAL_TRIO"/>
    <property type="match status" value="1"/>
</dbReference>
<feature type="domain" description="CRAL-TRIO" evidence="3">
    <location>
        <begin position="250"/>
        <end position="398"/>
    </location>
</feature>
<feature type="region of interest" description="Disordered" evidence="1">
    <location>
        <begin position="142"/>
        <end position="164"/>
    </location>
</feature>
<dbReference type="InterPro" id="IPR036865">
    <property type="entry name" value="CRAL-TRIO_dom_sf"/>
</dbReference>
<keyword evidence="2" id="KW-0812">Transmembrane</keyword>
<dbReference type="EnsemblPlants" id="Kaladp0039s0617.1.v1.1">
    <property type="protein sequence ID" value="Kaladp0039s0617.1.v1.1"/>
    <property type="gene ID" value="Kaladp0039s0617.v1.1"/>
</dbReference>
<dbReference type="CDD" id="cd00170">
    <property type="entry name" value="SEC14"/>
    <property type="match status" value="1"/>
</dbReference>
<evidence type="ECO:0000313" key="4">
    <source>
        <dbReference type="EnsemblPlants" id="Kaladp0039s0617.1.v1.1"/>
    </source>
</evidence>
<proteinExistence type="predicted"/>
<dbReference type="PROSITE" id="PS50191">
    <property type="entry name" value="CRAL_TRIO"/>
    <property type="match status" value="1"/>
</dbReference>
<dbReference type="PANTHER" id="PTHR47041">
    <property type="entry name" value="SEC14 CYTOSOLIC FACTOR FAMILY PROTEIN / PHOSPHOGLYCERIDE TRANSFER FAMILY PROTEIN"/>
    <property type="match status" value="1"/>
</dbReference>
<dbReference type="SMART" id="SM00516">
    <property type="entry name" value="SEC14"/>
    <property type="match status" value="1"/>
</dbReference>
<dbReference type="SUPFAM" id="SSF52087">
    <property type="entry name" value="CRAL/TRIO domain"/>
    <property type="match status" value="1"/>
</dbReference>
<keyword evidence="5" id="KW-1185">Reference proteome</keyword>
<accession>A0A7N0TM46</accession>
<keyword evidence="2" id="KW-1133">Transmembrane helix</keyword>
<dbReference type="AlphaFoldDB" id="A0A7N0TM46"/>
<dbReference type="Gramene" id="Kaladp0039s0617.1.v1.1">
    <property type="protein sequence ID" value="Kaladp0039s0617.1.v1.1"/>
    <property type="gene ID" value="Kaladp0039s0617.v1.1"/>
</dbReference>
<protein>
    <recommendedName>
        <fullName evidence="3">CRAL-TRIO domain-containing protein</fullName>
    </recommendedName>
</protein>
<evidence type="ECO:0000256" key="2">
    <source>
        <dbReference type="SAM" id="Phobius"/>
    </source>
</evidence>
<dbReference type="EnsemblPlants" id="Kaladp0039s0617.5.v1.1">
    <property type="protein sequence ID" value="Kaladp0039s0617.5.v1.1"/>
    <property type="gene ID" value="Kaladp0039s0617.v1.1"/>
</dbReference>
<dbReference type="Gramene" id="Kaladp0039s0617.5.v1.1">
    <property type="protein sequence ID" value="Kaladp0039s0617.5.v1.1"/>
    <property type="gene ID" value="Kaladp0039s0617.v1.1"/>
</dbReference>
<sequence>MADFLQFSRSSISVAPVAISKKLQPERSLVVHTPDLSRKIPKRFSLINHVIPGKGTIIDVGIFLLKLAALDVARRLSKAKCPWLWDGLQALQLLCIPPFKWIQRWDPFKGLIKCLQSLSRPMLVLSVATTLSDQFLCVEETPTDSSSPQEGLGLQLAPSDSTSGDVRITNEVEQSLTAEKWLLQLHEELDKQGIVLPERINDDELRRFYIAANGDFSTLLSSVKKTVRWRQTYGILSQEELEVWSNLVFWHGHDVNLRPCLIIRLGLACANLRPDDKPRFAQAVVSQVEYGVLHLVEPQNPQIIVLMDCDGLSPLRFPMQMMRSIAVLLQDHYPNCLGGLFIVRLPPVARVIIQTLTQVLKPVTRKKLRILGDDYKKVLSDYLETLPNFLGGHCNCSKCSMVGKNLSTSSEAGARAVAWQSLDIISDDTVASLGGDAHDTESDLRESCEHLLRTAIIGALMCWIFIAFIIVWYNP</sequence>
<evidence type="ECO:0000313" key="5">
    <source>
        <dbReference type="Proteomes" id="UP000594263"/>
    </source>
</evidence>
<feature type="transmembrane region" description="Helical" evidence="2">
    <location>
        <begin position="451"/>
        <end position="473"/>
    </location>
</feature>
<reference evidence="4" key="1">
    <citation type="submission" date="2021-01" db="UniProtKB">
        <authorList>
            <consortium name="EnsemblPlants"/>
        </authorList>
    </citation>
    <scope>IDENTIFICATION</scope>
</reference>
<evidence type="ECO:0000256" key="1">
    <source>
        <dbReference type="SAM" id="MobiDB-lite"/>
    </source>
</evidence>
<keyword evidence="2" id="KW-0472">Membrane</keyword>
<dbReference type="InterPro" id="IPR001251">
    <property type="entry name" value="CRAL-TRIO_dom"/>
</dbReference>
<organism evidence="4 5">
    <name type="scientific">Kalanchoe fedtschenkoi</name>
    <name type="common">Lavender scallops</name>
    <name type="synonym">South American air plant</name>
    <dbReference type="NCBI Taxonomy" id="63787"/>
    <lineage>
        <taxon>Eukaryota</taxon>
        <taxon>Viridiplantae</taxon>
        <taxon>Streptophyta</taxon>
        <taxon>Embryophyta</taxon>
        <taxon>Tracheophyta</taxon>
        <taxon>Spermatophyta</taxon>
        <taxon>Magnoliopsida</taxon>
        <taxon>eudicotyledons</taxon>
        <taxon>Gunneridae</taxon>
        <taxon>Pentapetalae</taxon>
        <taxon>Saxifragales</taxon>
        <taxon>Crassulaceae</taxon>
        <taxon>Kalanchoe</taxon>
    </lineage>
</organism>
<name>A0A7N0TM46_KALFE</name>
<dbReference type="PANTHER" id="PTHR47041:SF7">
    <property type="entry name" value="PHOSPHATIDYLINOSITOL_PHOSPHATIDYLCHOLINE TRANSFER PROTEIN SFH12-LIKE ISOFORM X1"/>
    <property type="match status" value="1"/>
</dbReference>
<evidence type="ECO:0000259" key="3">
    <source>
        <dbReference type="PROSITE" id="PS50191"/>
    </source>
</evidence>
<dbReference type="Gramene" id="Kaladp0039s0617.6.v1.1">
    <property type="protein sequence ID" value="Kaladp0039s0617.6.v1.1"/>
    <property type="gene ID" value="Kaladp0039s0617.v1.1"/>
</dbReference>
<dbReference type="EnsemblPlants" id="Kaladp0039s0617.6.v1.1">
    <property type="protein sequence ID" value="Kaladp0039s0617.6.v1.1"/>
    <property type="gene ID" value="Kaladp0039s0617.v1.1"/>
</dbReference>
<dbReference type="OMA" id="CSKIGNW"/>